<dbReference type="PROSITE" id="PS50071">
    <property type="entry name" value="HOMEOBOX_2"/>
    <property type="match status" value="1"/>
</dbReference>
<dbReference type="GO" id="GO:0000981">
    <property type="term" value="F:DNA-binding transcription factor activity, RNA polymerase II-specific"/>
    <property type="evidence" value="ECO:0007669"/>
    <property type="project" value="InterPro"/>
</dbReference>
<evidence type="ECO:0000256" key="7">
    <source>
        <dbReference type="SAM" id="MobiDB-lite"/>
    </source>
</evidence>
<accession>A0A914CKW1</accession>
<evidence type="ECO:0000256" key="1">
    <source>
        <dbReference type="ARBA" id="ARBA00004123"/>
    </source>
</evidence>
<dbReference type="GO" id="GO:0005634">
    <property type="term" value="C:nucleus"/>
    <property type="evidence" value="ECO:0007669"/>
    <property type="project" value="UniProtKB-SubCell"/>
</dbReference>
<evidence type="ECO:0000256" key="6">
    <source>
        <dbReference type="RuleBase" id="RU000682"/>
    </source>
</evidence>
<dbReference type="Proteomes" id="UP000887540">
    <property type="component" value="Unplaced"/>
</dbReference>
<dbReference type="InterPro" id="IPR020479">
    <property type="entry name" value="HD_metazoa"/>
</dbReference>
<reference evidence="10" key="1">
    <citation type="submission" date="2022-11" db="UniProtKB">
        <authorList>
            <consortium name="WormBaseParasite"/>
        </authorList>
    </citation>
    <scope>IDENTIFICATION</scope>
</reference>
<keyword evidence="4 5" id="KW-0539">Nucleus</keyword>
<evidence type="ECO:0000256" key="3">
    <source>
        <dbReference type="ARBA" id="ARBA00023155"/>
    </source>
</evidence>
<feature type="compositionally biased region" description="Polar residues" evidence="7">
    <location>
        <begin position="33"/>
        <end position="54"/>
    </location>
</feature>
<dbReference type="SUPFAM" id="SSF46689">
    <property type="entry name" value="Homeodomain-like"/>
    <property type="match status" value="1"/>
</dbReference>
<dbReference type="InterPro" id="IPR017970">
    <property type="entry name" value="Homeobox_CS"/>
</dbReference>
<keyword evidence="2 5" id="KW-0238">DNA-binding</keyword>
<sequence length="142" mass="16297">MLVDNANAAANPLIQPVTVQSSDYPAISQAHENTAESITPASSNSKPQRIQEPQQKLKKKVHFTTEQTNVLEQIFTNNKYLPTHKRTQLAQALALTERQIYVWFQNRRSKWRRIMKYKEEEGDVPASVSTSSISHHQYRHGI</sequence>
<name>A0A914CKW1_9BILA</name>
<evidence type="ECO:0000313" key="10">
    <source>
        <dbReference type="WBParaSite" id="ACRNAN_scaffold11462.g20091.t1"/>
    </source>
</evidence>
<organism evidence="9 10">
    <name type="scientific">Acrobeloides nanus</name>
    <dbReference type="NCBI Taxonomy" id="290746"/>
    <lineage>
        <taxon>Eukaryota</taxon>
        <taxon>Metazoa</taxon>
        <taxon>Ecdysozoa</taxon>
        <taxon>Nematoda</taxon>
        <taxon>Chromadorea</taxon>
        <taxon>Rhabditida</taxon>
        <taxon>Tylenchina</taxon>
        <taxon>Cephalobomorpha</taxon>
        <taxon>Cephaloboidea</taxon>
        <taxon>Cephalobidae</taxon>
        <taxon>Acrobeloides</taxon>
    </lineage>
</organism>
<evidence type="ECO:0000256" key="4">
    <source>
        <dbReference type="ARBA" id="ARBA00023242"/>
    </source>
</evidence>
<proteinExistence type="predicted"/>
<dbReference type="PANTHER" id="PTHR24333">
    <property type="entry name" value="HOMEO BOX HB9 LIKE A-RELATED"/>
    <property type="match status" value="1"/>
</dbReference>
<evidence type="ECO:0000259" key="8">
    <source>
        <dbReference type="PROSITE" id="PS50071"/>
    </source>
</evidence>
<feature type="region of interest" description="Disordered" evidence="7">
    <location>
        <begin position="33"/>
        <end position="58"/>
    </location>
</feature>
<evidence type="ECO:0000256" key="2">
    <source>
        <dbReference type="ARBA" id="ARBA00023125"/>
    </source>
</evidence>
<dbReference type="WBParaSite" id="ACRNAN_scaffold11462.g20091.t1">
    <property type="protein sequence ID" value="ACRNAN_scaffold11462.g20091.t1"/>
    <property type="gene ID" value="ACRNAN_scaffold11462.g20091"/>
</dbReference>
<keyword evidence="3 5" id="KW-0371">Homeobox</keyword>
<dbReference type="SMART" id="SM00389">
    <property type="entry name" value="HOX"/>
    <property type="match status" value="1"/>
</dbReference>
<protein>
    <submittedName>
        <fullName evidence="10">Homeobox domain-containing protein</fullName>
    </submittedName>
</protein>
<dbReference type="Pfam" id="PF00046">
    <property type="entry name" value="Homeodomain"/>
    <property type="match status" value="1"/>
</dbReference>
<feature type="DNA-binding region" description="Homeobox" evidence="5">
    <location>
        <begin position="56"/>
        <end position="115"/>
    </location>
</feature>
<dbReference type="GO" id="GO:0003677">
    <property type="term" value="F:DNA binding"/>
    <property type="evidence" value="ECO:0007669"/>
    <property type="project" value="UniProtKB-UniRule"/>
</dbReference>
<feature type="domain" description="Homeobox" evidence="8">
    <location>
        <begin position="54"/>
        <end position="114"/>
    </location>
</feature>
<dbReference type="InterPro" id="IPR050848">
    <property type="entry name" value="Homeobox_TF"/>
</dbReference>
<keyword evidence="9" id="KW-1185">Reference proteome</keyword>
<dbReference type="CDD" id="cd00086">
    <property type="entry name" value="homeodomain"/>
    <property type="match status" value="1"/>
</dbReference>
<dbReference type="PROSITE" id="PS00027">
    <property type="entry name" value="HOMEOBOX_1"/>
    <property type="match status" value="1"/>
</dbReference>
<evidence type="ECO:0000256" key="5">
    <source>
        <dbReference type="PROSITE-ProRule" id="PRU00108"/>
    </source>
</evidence>
<dbReference type="PRINTS" id="PR00024">
    <property type="entry name" value="HOMEOBOX"/>
</dbReference>
<dbReference type="Gene3D" id="1.10.10.60">
    <property type="entry name" value="Homeodomain-like"/>
    <property type="match status" value="1"/>
</dbReference>
<comment type="subcellular location">
    <subcellularLocation>
        <location evidence="1 5 6">Nucleus</location>
    </subcellularLocation>
</comment>
<dbReference type="AlphaFoldDB" id="A0A914CKW1"/>
<dbReference type="PANTHER" id="PTHR24333:SF5">
    <property type="entry name" value="VENT HOMEOBOX"/>
    <property type="match status" value="1"/>
</dbReference>
<dbReference type="InterPro" id="IPR001356">
    <property type="entry name" value="HD"/>
</dbReference>
<evidence type="ECO:0000313" key="9">
    <source>
        <dbReference type="Proteomes" id="UP000887540"/>
    </source>
</evidence>
<dbReference type="InterPro" id="IPR009057">
    <property type="entry name" value="Homeodomain-like_sf"/>
</dbReference>